<feature type="transmembrane region" description="Helical" evidence="12">
    <location>
        <begin position="623"/>
        <end position="643"/>
    </location>
</feature>
<comment type="cofactor">
    <cofactor evidence="1">
        <name>Zn(2+)</name>
        <dbReference type="ChEBI" id="CHEBI:29105"/>
    </cofactor>
</comment>
<feature type="transmembrane region" description="Helical" evidence="12">
    <location>
        <begin position="46"/>
        <end position="68"/>
    </location>
</feature>
<evidence type="ECO:0000256" key="10">
    <source>
        <dbReference type="ARBA" id="ARBA00023136"/>
    </source>
</evidence>
<evidence type="ECO:0000259" key="13">
    <source>
        <dbReference type="Pfam" id="PF01435"/>
    </source>
</evidence>
<keyword evidence="2" id="KW-1003">Cell membrane</keyword>
<evidence type="ECO:0000256" key="6">
    <source>
        <dbReference type="ARBA" id="ARBA00022801"/>
    </source>
</evidence>
<evidence type="ECO:0000313" key="15">
    <source>
        <dbReference type="Proteomes" id="UP000580839"/>
    </source>
</evidence>
<keyword evidence="4 12" id="KW-0812">Transmembrane</keyword>
<evidence type="ECO:0000256" key="5">
    <source>
        <dbReference type="ARBA" id="ARBA00022723"/>
    </source>
</evidence>
<feature type="compositionally biased region" description="Low complexity" evidence="11">
    <location>
        <begin position="587"/>
        <end position="600"/>
    </location>
</feature>
<evidence type="ECO:0000256" key="9">
    <source>
        <dbReference type="ARBA" id="ARBA00023049"/>
    </source>
</evidence>
<dbReference type="Proteomes" id="UP000580839">
    <property type="component" value="Unassembled WGS sequence"/>
</dbReference>
<evidence type="ECO:0000256" key="11">
    <source>
        <dbReference type="SAM" id="MobiDB-lite"/>
    </source>
</evidence>
<keyword evidence="10 12" id="KW-0472">Membrane</keyword>
<keyword evidence="7" id="KW-0862">Zinc</keyword>
<dbReference type="GO" id="GO:0046872">
    <property type="term" value="F:metal ion binding"/>
    <property type="evidence" value="ECO:0007669"/>
    <property type="project" value="UniProtKB-KW"/>
</dbReference>
<feature type="transmembrane region" description="Helical" evidence="12">
    <location>
        <begin position="434"/>
        <end position="456"/>
    </location>
</feature>
<name>A0A849SFJ3_UNCEI</name>
<dbReference type="Pfam" id="PF01435">
    <property type="entry name" value="Peptidase_M48"/>
    <property type="match status" value="1"/>
</dbReference>
<evidence type="ECO:0000256" key="2">
    <source>
        <dbReference type="ARBA" id="ARBA00022475"/>
    </source>
</evidence>
<evidence type="ECO:0000313" key="14">
    <source>
        <dbReference type="EMBL" id="NOT33241.1"/>
    </source>
</evidence>
<protein>
    <submittedName>
        <fullName evidence="14">M48 family metalloprotease</fullName>
    </submittedName>
</protein>
<feature type="transmembrane region" description="Helical" evidence="12">
    <location>
        <begin position="80"/>
        <end position="100"/>
    </location>
</feature>
<feature type="domain" description="Peptidase M48" evidence="13">
    <location>
        <begin position="182"/>
        <end position="357"/>
    </location>
</feature>
<dbReference type="PANTHER" id="PTHR43221">
    <property type="entry name" value="PROTEASE HTPX"/>
    <property type="match status" value="1"/>
</dbReference>
<accession>A0A849SFJ3</accession>
<keyword evidence="5" id="KW-0479">Metal-binding</keyword>
<evidence type="ECO:0000256" key="1">
    <source>
        <dbReference type="ARBA" id="ARBA00001947"/>
    </source>
</evidence>
<keyword evidence="8 12" id="KW-1133">Transmembrane helix</keyword>
<proteinExistence type="predicted"/>
<feature type="transmembrane region" description="Helical" evidence="12">
    <location>
        <begin position="281"/>
        <end position="297"/>
    </location>
</feature>
<keyword evidence="6" id="KW-0378">Hydrolase</keyword>
<evidence type="ECO:0000256" key="12">
    <source>
        <dbReference type="SAM" id="Phobius"/>
    </source>
</evidence>
<dbReference type="EMBL" id="JABFRW010000033">
    <property type="protein sequence ID" value="NOT33241.1"/>
    <property type="molecule type" value="Genomic_DNA"/>
</dbReference>
<gene>
    <name evidence="14" type="ORF">HOP12_03625</name>
</gene>
<dbReference type="InterPro" id="IPR001915">
    <property type="entry name" value="Peptidase_M48"/>
</dbReference>
<feature type="transmembrane region" description="Helical" evidence="12">
    <location>
        <begin position="655"/>
        <end position="673"/>
    </location>
</feature>
<evidence type="ECO:0000256" key="8">
    <source>
        <dbReference type="ARBA" id="ARBA00022989"/>
    </source>
</evidence>
<dbReference type="InterPro" id="IPR050083">
    <property type="entry name" value="HtpX_protease"/>
</dbReference>
<feature type="transmembrane region" description="Helical" evidence="12">
    <location>
        <begin position="408"/>
        <end position="428"/>
    </location>
</feature>
<feature type="transmembrane region" description="Helical" evidence="12">
    <location>
        <begin position="257"/>
        <end position="275"/>
    </location>
</feature>
<feature type="transmembrane region" description="Helical" evidence="12">
    <location>
        <begin position="6"/>
        <end position="26"/>
    </location>
</feature>
<dbReference type="GO" id="GO:0004222">
    <property type="term" value="F:metalloendopeptidase activity"/>
    <property type="evidence" value="ECO:0007669"/>
    <property type="project" value="InterPro"/>
</dbReference>
<evidence type="ECO:0000256" key="4">
    <source>
        <dbReference type="ARBA" id="ARBA00022692"/>
    </source>
</evidence>
<keyword evidence="9 14" id="KW-0482">Metalloprotease</keyword>
<sequence length="691" mass="74475">MPGMPPFVVWLVVAAGLALWNHRFALAVERRVGAVPFFATAQRAGWISGLAFMSWLMITIPGVMRMLMQRGIPDSHAPSLGLLAVVAPPVVFVALNGLLVQAVARRARMTAWSAREALEDAITLVVGALCPTALIGLAIEATRAYRLRAALLLAVTAIAVTLVLALRRHRLHGLLPHAVMSGELRDRVFALAALAGVKLQQLHVVPLRSFRIANAFAVQGDRVMLTDVLLGALSREEVDAVLAHEMAHLKRRDPDRLQRVMVIGITALVMAPMLLRDLVPGWVWIAAPIGGFFALLAHHRAMEYATDAEAVKLGADPRALILGLVRLGQLAQMPVRWSRWLELALTHPSTERRAMRLVASYRLDAGAMRAALDAPPPLGPCYEMPAVLDERRAFGPAFKRGLMQRISLGLLLAPPLAATTVVAVAGWLDPVARPIGFVAATIAAWLAFQWVAHAIVPRSLARLGDPAERRVGLSPSHTYRLFDELSIWDLGCVRLEQDRLVYRGEETSFALTREHVREVWFERGPGWIPTGVLRVRWEGSEGAGGIFGLDPIAGVGGRLGGRAARALLAEIEAWRGGSTDVVPPPADATSNTAASAHAAPLGDPPRFAVTSQPLRAALEPRRLAMTWLLLLIAAVSLAALIGLTPLPTRPGWLDLIAALTLAYALHVAPLAAWRETAAPEAPASDAARRAA</sequence>
<comment type="caution">
    <text evidence="14">The sequence shown here is derived from an EMBL/GenBank/DDBJ whole genome shotgun (WGS) entry which is preliminary data.</text>
</comment>
<feature type="transmembrane region" description="Helical" evidence="12">
    <location>
        <begin position="121"/>
        <end position="139"/>
    </location>
</feature>
<dbReference type="Gene3D" id="3.30.2010.10">
    <property type="entry name" value="Metalloproteases ('zincins'), catalytic domain"/>
    <property type="match status" value="1"/>
</dbReference>
<keyword evidence="3 14" id="KW-0645">Protease</keyword>
<feature type="transmembrane region" description="Helical" evidence="12">
    <location>
        <begin position="145"/>
        <end position="166"/>
    </location>
</feature>
<reference evidence="14 15" key="1">
    <citation type="submission" date="2020-04" db="EMBL/GenBank/DDBJ databases">
        <title>Metagenomic profiling of ammonia- and methane-oxidizing microorganisms in a Dutch drinking water treatment plant.</title>
        <authorList>
            <person name="Poghosyan L."/>
            <person name="Leucker S."/>
        </authorList>
    </citation>
    <scope>NUCLEOTIDE SEQUENCE [LARGE SCALE GENOMIC DNA]</scope>
    <source>
        <strain evidence="14">S-RSF-IL-03</strain>
    </source>
</reference>
<organism evidence="14 15">
    <name type="scientific">Eiseniibacteriota bacterium</name>
    <dbReference type="NCBI Taxonomy" id="2212470"/>
    <lineage>
        <taxon>Bacteria</taxon>
        <taxon>Candidatus Eiseniibacteriota</taxon>
    </lineage>
</organism>
<dbReference type="PANTHER" id="PTHR43221:SF2">
    <property type="entry name" value="PROTEASE HTPX HOMOLOG"/>
    <property type="match status" value="1"/>
</dbReference>
<evidence type="ECO:0000256" key="7">
    <source>
        <dbReference type="ARBA" id="ARBA00022833"/>
    </source>
</evidence>
<feature type="region of interest" description="Disordered" evidence="11">
    <location>
        <begin position="579"/>
        <end position="604"/>
    </location>
</feature>
<dbReference type="GO" id="GO:0006508">
    <property type="term" value="P:proteolysis"/>
    <property type="evidence" value="ECO:0007669"/>
    <property type="project" value="UniProtKB-KW"/>
</dbReference>
<evidence type="ECO:0000256" key="3">
    <source>
        <dbReference type="ARBA" id="ARBA00022670"/>
    </source>
</evidence>
<dbReference type="AlphaFoldDB" id="A0A849SFJ3"/>